<dbReference type="GO" id="GO:0008270">
    <property type="term" value="F:zinc ion binding"/>
    <property type="evidence" value="ECO:0007669"/>
    <property type="project" value="UniProtKB-KW"/>
</dbReference>
<dbReference type="InterPro" id="IPR017907">
    <property type="entry name" value="Znf_RING_CS"/>
</dbReference>
<dbReference type="Proteomes" id="UP000502004">
    <property type="component" value="Chromosome"/>
</dbReference>
<dbReference type="AlphaFoldDB" id="A0AAE7CQW0"/>
<dbReference type="PROSITE" id="PS50089">
    <property type="entry name" value="ZF_RING_2"/>
    <property type="match status" value="1"/>
</dbReference>
<keyword evidence="6" id="KW-1185">Reference proteome</keyword>
<evidence type="ECO:0000313" key="6">
    <source>
        <dbReference type="Proteomes" id="UP000502004"/>
    </source>
</evidence>
<dbReference type="Gene3D" id="3.30.40.10">
    <property type="entry name" value="Zinc/RING finger domain, C3HC4 (zinc finger)"/>
    <property type="match status" value="1"/>
</dbReference>
<proteinExistence type="predicted"/>
<dbReference type="KEGG" id="aii:E4K63_05525"/>
<dbReference type="PANTHER" id="PTHR45969">
    <property type="entry name" value="RING ZINC FINGER PROTEIN-RELATED"/>
    <property type="match status" value="1"/>
</dbReference>
<evidence type="ECO:0000256" key="2">
    <source>
        <dbReference type="ARBA" id="ARBA00022771"/>
    </source>
</evidence>
<accession>A0AAE7CQW0</accession>
<keyword evidence="3" id="KW-0862">Zinc</keyword>
<evidence type="ECO:0000256" key="1">
    <source>
        <dbReference type="ARBA" id="ARBA00022723"/>
    </source>
</evidence>
<dbReference type="PANTHER" id="PTHR45969:SF69">
    <property type="entry name" value="FINGER DOMAIN PROTEIN, PUTATIVE (AFU_ORTHOLOGUE AFUA_3G12190)-RELATED"/>
    <property type="match status" value="1"/>
</dbReference>
<evidence type="ECO:0000256" key="3">
    <source>
        <dbReference type="ARBA" id="ARBA00022833"/>
    </source>
</evidence>
<evidence type="ECO:0000259" key="4">
    <source>
        <dbReference type="PROSITE" id="PS50089"/>
    </source>
</evidence>
<dbReference type="InterPro" id="IPR013083">
    <property type="entry name" value="Znf_RING/FYVE/PHD"/>
</dbReference>
<organism evidence="5 6">
    <name type="scientific">Allofrancisella inopinata</name>
    <dbReference type="NCBI Taxonomy" id="1085647"/>
    <lineage>
        <taxon>Bacteria</taxon>
        <taxon>Pseudomonadati</taxon>
        <taxon>Pseudomonadota</taxon>
        <taxon>Gammaproteobacteria</taxon>
        <taxon>Thiotrichales</taxon>
        <taxon>Francisellaceae</taxon>
        <taxon>Allofrancisella</taxon>
    </lineage>
</organism>
<dbReference type="InterPro" id="IPR001841">
    <property type="entry name" value="Znf_RING"/>
</dbReference>
<evidence type="ECO:0000313" key="5">
    <source>
        <dbReference type="EMBL" id="QIV96315.1"/>
    </source>
</evidence>
<dbReference type="SMART" id="SM00184">
    <property type="entry name" value="RING"/>
    <property type="match status" value="1"/>
</dbReference>
<name>A0AAE7CQW0_9GAMM</name>
<dbReference type="GO" id="GO:0061630">
    <property type="term" value="F:ubiquitin protein ligase activity"/>
    <property type="evidence" value="ECO:0007669"/>
    <property type="project" value="TreeGrafter"/>
</dbReference>
<protein>
    <submittedName>
        <fullName evidence="5">RING-H2 finger protein</fullName>
    </submittedName>
</protein>
<keyword evidence="1" id="KW-0479">Metal-binding</keyword>
<sequence>MSECAICLSEIEANNYFKTECNHVFCKTCISHWLLTDKRKNCPCCRRAVKIDFKRLYEMSYNEFKSHVLNACNNYLLHHTESRGFFEHHGSAGRKKVGLLRTIINSDVDSINELQRFLRKFFYDNLEEKDKNNKFNPVRSPVRYNKTSFISFLLNEVTKSPDICNYIFENWWPMVLTEIDYTKDEAENNLSREKIIQIKSIKNLRYLAHISLQETRPIIHIELPF</sequence>
<feature type="domain" description="RING-type" evidence="4">
    <location>
        <begin position="4"/>
        <end position="46"/>
    </location>
</feature>
<dbReference type="EMBL" id="CP038241">
    <property type="protein sequence ID" value="QIV96315.1"/>
    <property type="molecule type" value="Genomic_DNA"/>
</dbReference>
<dbReference type="PROSITE" id="PS00518">
    <property type="entry name" value="ZF_RING_1"/>
    <property type="match status" value="1"/>
</dbReference>
<keyword evidence="2" id="KW-0863">Zinc-finger</keyword>
<dbReference type="Pfam" id="PF13639">
    <property type="entry name" value="zf-RING_2"/>
    <property type="match status" value="1"/>
</dbReference>
<dbReference type="SUPFAM" id="SSF57850">
    <property type="entry name" value="RING/U-box"/>
    <property type="match status" value="1"/>
</dbReference>
<dbReference type="GO" id="GO:0016567">
    <property type="term" value="P:protein ubiquitination"/>
    <property type="evidence" value="ECO:0007669"/>
    <property type="project" value="TreeGrafter"/>
</dbReference>
<reference evidence="5 6" key="1">
    <citation type="submission" date="2019-03" db="EMBL/GenBank/DDBJ databases">
        <title>Complete Genome Sequence of Allofrancisella inopinata Strain SYSU YG23 Isolated from Water-Cooling Systems in China.</title>
        <authorList>
            <person name="Ohrman C."/>
            <person name="Uneklint I."/>
            <person name="Sjodin A."/>
        </authorList>
    </citation>
    <scope>NUCLEOTIDE SEQUENCE [LARGE SCALE GENOMIC DNA]</scope>
    <source>
        <strain evidence="5 6">SYSU YG23</strain>
    </source>
</reference>
<gene>
    <name evidence="5" type="ORF">E4K63_05525</name>
</gene>